<dbReference type="Gene3D" id="3.40.605.10">
    <property type="entry name" value="Aldehyde Dehydrogenase, Chain A, domain 1"/>
    <property type="match status" value="1"/>
</dbReference>
<dbReference type="OrthoDB" id="6882680at2"/>
<dbReference type="AlphaFoldDB" id="A0A3Q9G937"/>
<feature type="domain" description="Aldehyde dehydrogenase" evidence="2">
    <location>
        <begin position="4"/>
        <end position="55"/>
    </location>
</feature>
<evidence type="ECO:0000259" key="2">
    <source>
        <dbReference type="Pfam" id="PF00171"/>
    </source>
</evidence>
<proteinExistence type="predicted"/>
<dbReference type="InterPro" id="IPR016161">
    <property type="entry name" value="Ald_DH/histidinol_DH"/>
</dbReference>
<name>A0A3Q9G937_9ACTO</name>
<keyword evidence="4" id="KW-1185">Reference proteome</keyword>
<protein>
    <submittedName>
        <fullName evidence="3">Aldehyde dehydrogenase family protein</fullName>
    </submittedName>
</protein>
<dbReference type="SUPFAM" id="SSF53720">
    <property type="entry name" value="ALDH-like"/>
    <property type="match status" value="1"/>
</dbReference>
<organism evidence="3 4">
    <name type="scientific">Flaviflexus ciconiae</name>
    <dbReference type="NCBI Taxonomy" id="2496867"/>
    <lineage>
        <taxon>Bacteria</taxon>
        <taxon>Bacillati</taxon>
        <taxon>Actinomycetota</taxon>
        <taxon>Actinomycetes</taxon>
        <taxon>Actinomycetales</taxon>
        <taxon>Actinomycetaceae</taxon>
        <taxon>Flaviflexus</taxon>
    </lineage>
</organism>
<dbReference type="Proteomes" id="UP000280344">
    <property type="component" value="Chromosome"/>
</dbReference>
<evidence type="ECO:0000313" key="4">
    <source>
        <dbReference type="Proteomes" id="UP000280344"/>
    </source>
</evidence>
<sequence length="55" mass="6247">MGYATTNAFTGEVEKEFDYATDAEVDEVLDTAQAAFEDWRIKSYAERAVYMRKAA</sequence>
<dbReference type="KEGG" id="flh:EJ997_11430"/>
<evidence type="ECO:0000313" key="3">
    <source>
        <dbReference type="EMBL" id="AZQ77857.1"/>
    </source>
</evidence>
<dbReference type="GO" id="GO:0016491">
    <property type="term" value="F:oxidoreductase activity"/>
    <property type="evidence" value="ECO:0007669"/>
    <property type="project" value="UniProtKB-KW"/>
</dbReference>
<gene>
    <name evidence="3" type="ORF">EJ997_11430</name>
</gene>
<dbReference type="InterPro" id="IPR016162">
    <property type="entry name" value="Ald_DH_N"/>
</dbReference>
<evidence type="ECO:0000256" key="1">
    <source>
        <dbReference type="ARBA" id="ARBA00023002"/>
    </source>
</evidence>
<keyword evidence="1" id="KW-0560">Oxidoreductase</keyword>
<accession>A0A3Q9G937</accession>
<dbReference type="EMBL" id="CP034593">
    <property type="protein sequence ID" value="AZQ77857.1"/>
    <property type="molecule type" value="Genomic_DNA"/>
</dbReference>
<dbReference type="InterPro" id="IPR015590">
    <property type="entry name" value="Aldehyde_DH_dom"/>
</dbReference>
<dbReference type="Pfam" id="PF00171">
    <property type="entry name" value="Aldedh"/>
    <property type="match status" value="1"/>
</dbReference>
<reference evidence="3 4" key="1">
    <citation type="submission" date="2018-12" db="EMBL/GenBank/DDBJ databases">
        <title>Complete genome sequence of Flaviflexus sp. H23T48.</title>
        <authorList>
            <person name="Bae J.-W."/>
            <person name="Lee J.-Y."/>
        </authorList>
    </citation>
    <scope>NUCLEOTIDE SEQUENCE [LARGE SCALE GENOMIC DNA]</scope>
    <source>
        <strain evidence="3 4">H23T48</strain>
    </source>
</reference>